<accession>A0ABP1S3R5</accession>
<dbReference type="Pfam" id="PF01425">
    <property type="entry name" value="Amidase"/>
    <property type="match status" value="1"/>
</dbReference>
<gene>
    <name evidence="3" type="ORF">ODALV1_LOCUS29047</name>
</gene>
<organism evidence="3 4">
    <name type="scientific">Orchesella dallaii</name>
    <dbReference type="NCBI Taxonomy" id="48710"/>
    <lineage>
        <taxon>Eukaryota</taxon>
        <taxon>Metazoa</taxon>
        <taxon>Ecdysozoa</taxon>
        <taxon>Arthropoda</taxon>
        <taxon>Hexapoda</taxon>
        <taxon>Collembola</taxon>
        <taxon>Entomobryomorpha</taxon>
        <taxon>Entomobryoidea</taxon>
        <taxon>Orchesellidae</taxon>
        <taxon>Orchesellinae</taxon>
        <taxon>Orchesella</taxon>
    </lineage>
</organism>
<evidence type="ECO:0000259" key="2">
    <source>
        <dbReference type="Pfam" id="PF01425"/>
    </source>
</evidence>
<dbReference type="Gene3D" id="3.90.1300.10">
    <property type="entry name" value="Amidase signature (AS) domain"/>
    <property type="match status" value="1"/>
</dbReference>
<dbReference type="InterPro" id="IPR023631">
    <property type="entry name" value="Amidase_dom"/>
</dbReference>
<feature type="domain" description="Amidase" evidence="2">
    <location>
        <begin position="105"/>
        <end position="559"/>
    </location>
</feature>
<dbReference type="EMBL" id="CAXLJM020000148">
    <property type="protein sequence ID" value="CAL8142432.1"/>
    <property type="molecule type" value="Genomic_DNA"/>
</dbReference>
<dbReference type="PANTHER" id="PTHR42678:SF34">
    <property type="entry name" value="OS04G0183300 PROTEIN"/>
    <property type="match status" value="1"/>
</dbReference>
<feature type="signal peptide" evidence="1">
    <location>
        <begin position="1"/>
        <end position="26"/>
    </location>
</feature>
<dbReference type="SUPFAM" id="SSF75304">
    <property type="entry name" value="Amidase signature (AS) enzymes"/>
    <property type="match status" value="1"/>
</dbReference>
<feature type="chain" id="PRO_5045666402" description="Amidase domain-containing protein" evidence="1">
    <location>
        <begin position="27"/>
        <end position="581"/>
    </location>
</feature>
<evidence type="ECO:0000256" key="1">
    <source>
        <dbReference type="SAM" id="SignalP"/>
    </source>
</evidence>
<dbReference type="PANTHER" id="PTHR42678">
    <property type="entry name" value="AMIDASE"/>
    <property type="match status" value="1"/>
</dbReference>
<dbReference type="Proteomes" id="UP001642540">
    <property type="component" value="Unassembled WGS sequence"/>
</dbReference>
<evidence type="ECO:0000313" key="3">
    <source>
        <dbReference type="EMBL" id="CAL8142432.1"/>
    </source>
</evidence>
<evidence type="ECO:0000313" key="4">
    <source>
        <dbReference type="Proteomes" id="UP001642540"/>
    </source>
</evidence>
<keyword evidence="1" id="KW-0732">Signal</keyword>
<proteinExistence type="predicted"/>
<protein>
    <recommendedName>
        <fullName evidence="2">Amidase domain-containing protein</fullName>
    </recommendedName>
</protein>
<dbReference type="InterPro" id="IPR036928">
    <property type="entry name" value="AS_sf"/>
</dbReference>
<sequence length="581" mass="63971">MESVFKLKPLMLVATSFVVITQSFTAQVSLTNDFLNKSISKKSVINSGRFSSVQLSSFQTIRNDSENLMYLDSIYSKCKGIDIREITITRLQQLFSTDQLSSQDLTACYTQRIHAMNPYLKAVIEVNPEALSIAMKLDMERKLLNRSRSPLHGIPMLVKDNFATRDRMETTAGSMALLGVQPVRDSDAVAILRKAGAIIMGKANLAEFSFFRGSNIPNGWSSRGGQVQNSYNLKFSPQGSSSGSAVSTATNLAAVTLGTETDGSLISPSSIASCVSMKSTLGLISTRGVIPVSHTQDTVGPITRTVMDTALVLDGMVPQNRKNAKECGGTYASCLLQNNFVPLKIGVPREPFWVPEIVESPILKVETPILNQLLDNIATDNSVNLMDPVEAPWKNLRNISDTEVLVVLHDFKHDINRYLREETVQFQFPMIRTLKDIIQFNKDNPNPEGYNQDLLELSEATDGLKNETYIKARDGNRAATREYLDTLLIEQGLDAIAVPSEPRYDTNANPTLRHSPFVGWTVAAIAGYPSITVPAGYDSYGVPFGICLIGKPYTEVSLLRIAKIIEAQFPARKGPQFRNSV</sequence>
<keyword evidence="4" id="KW-1185">Reference proteome</keyword>
<reference evidence="3 4" key="1">
    <citation type="submission" date="2024-08" db="EMBL/GenBank/DDBJ databases">
        <authorList>
            <person name="Cucini C."/>
            <person name="Frati F."/>
        </authorList>
    </citation>
    <scope>NUCLEOTIDE SEQUENCE [LARGE SCALE GENOMIC DNA]</scope>
</reference>
<name>A0ABP1S3R5_9HEXA</name>
<comment type="caution">
    <text evidence="3">The sequence shown here is derived from an EMBL/GenBank/DDBJ whole genome shotgun (WGS) entry which is preliminary data.</text>
</comment>